<dbReference type="AlphaFoldDB" id="A0AAD9HE52"/>
<protein>
    <submittedName>
        <fullName evidence="7">Uncharacterized protein</fullName>
    </submittedName>
</protein>
<feature type="region of interest" description="Disordered" evidence="5">
    <location>
        <begin position="1"/>
        <end position="46"/>
    </location>
</feature>
<dbReference type="GO" id="GO:0015179">
    <property type="term" value="F:L-amino acid transmembrane transporter activity"/>
    <property type="evidence" value="ECO:0007669"/>
    <property type="project" value="TreeGrafter"/>
</dbReference>
<keyword evidence="4 6" id="KW-0472">Membrane</keyword>
<dbReference type="PANTHER" id="PTHR11785:SF382">
    <property type="entry name" value="LOW-AFFINITY METHIONINE PERMEASE"/>
    <property type="match status" value="1"/>
</dbReference>
<feature type="transmembrane region" description="Helical" evidence="6">
    <location>
        <begin position="200"/>
        <end position="217"/>
    </location>
</feature>
<keyword evidence="8" id="KW-1185">Reference proteome</keyword>
<dbReference type="Gene3D" id="1.20.1740.10">
    <property type="entry name" value="Amino acid/polyamine transporter I"/>
    <property type="match status" value="1"/>
</dbReference>
<feature type="transmembrane region" description="Helical" evidence="6">
    <location>
        <begin position="83"/>
        <end position="105"/>
    </location>
</feature>
<feature type="compositionally biased region" description="Polar residues" evidence="5">
    <location>
        <begin position="1"/>
        <end position="29"/>
    </location>
</feature>
<evidence type="ECO:0000256" key="4">
    <source>
        <dbReference type="ARBA" id="ARBA00023136"/>
    </source>
</evidence>
<feature type="compositionally biased region" description="Basic and acidic residues" evidence="5">
    <location>
        <begin position="34"/>
        <end position="46"/>
    </location>
</feature>
<sequence>MIGRSDTSTRQMTTEEAGSQPDATGQSTPGYPDEVGHEPESQEDNHGELNTFDIFSLNVNKTIGTGVYTAPASVYLMTEQKSFALGLCGIGFLYTIVSMCIYLDYAAAFPFTGGELVYLDEITAYSGVNVPSPSSSPSSLRRFTGDGLLAYVVYSILFVSIFNSGTNAMQFGRMVLLAINAETIHDKDTTEHFSPNERHLLRFIGIVALTTLCMVQYLSPKSGRHLNTLWAVVKIGFVVGLILTGAVKDGDRDTITERAAEWKGSDGNDFRHAFVWAKALLAVLFSFEGWENATFVSLALLLTGQSLWVLINTVLI</sequence>
<dbReference type="InterPro" id="IPR002293">
    <property type="entry name" value="AA/rel_permease1"/>
</dbReference>
<evidence type="ECO:0000313" key="7">
    <source>
        <dbReference type="EMBL" id="KAK2026409.1"/>
    </source>
</evidence>
<dbReference type="PANTHER" id="PTHR11785">
    <property type="entry name" value="AMINO ACID TRANSPORTER"/>
    <property type="match status" value="1"/>
</dbReference>
<reference evidence="7" key="1">
    <citation type="submission" date="2021-06" db="EMBL/GenBank/DDBJ databases">
        <title>Comparative genomics, transcriptomics and evolutionary studies reveal genomic signatures of adaptation to plant cell wall in hemibiotrophic fungi.</title>
        <authorList>
            <consortium name="DOE Joint Genome Institute"/>
            <person name="Baroncelli R."/>
            <person name="Diaz J.F."/>
            <person name="Benocci T."/>
            <person name="Peng M."/>
            <person name="Battaglia E."/>
            <person name="Haridas S."/>
            <person name="Andreopoulos W."/>
            <person name="Labutti K."/>
            <person name="Pangilinan J."/>
            <person name="Floch G.L."/>
            <person name="Makela M.R."/>
            <person name="Henrissat B."/>
            <person name="Grigoriev I.V."/>
            <person name="Crouch J.A."/>
            <person name="De Vries R.P."/>
            <person name="Sukno S.A."/>
            <person name="Thon M.R."/>
        </authorList>
    </citation>
    <scope>NUCLEOTIDE SEQUENCE</scope>
    <source>
        <strain evidence="7">MAFF235873</strain>
    </source>
</reference>
<gene>
    <name evidence="7" type="ORF">LX32DRAFT_21698</name>
</gene>
<evidence type="ECO:0000313" key="8">
    <source>
        <dbReference type="Proteomes" id="UP001232148"/>
    </source>
</evidence>
<evidence type="ECO:0000256" key="2">
    <source>
        <dbReference type="ARBA" id="ARBA00022692"/>
    </source>
</evidence>
<keyword evidence="2 6" id="KW-0812">Transmembrane</keyword>
<dbReference type="GO" id="GO:0016020">
    <property type="term" value="C:membrane"/>
    <property type="evidence" value="ECO:0007669"/>
    <property type="project" value="UniProtKB-SubCell"/>
</dbReference>
<feature type="transmembrane region" description="Helical" evidence="6">
    <location>
        <begin position="148"/>
        <end position="166"/>
    </location>
</feature>
<evidence type="ECO:0000256" key="3">
    <source>
        <dbReference type="ARBA" id="ARBA00022989"/>
    </source>
</evidence>
<organism evidence="7 8">
    <name type="scientific">Colletotrichum zoysiae</name>
    <dbReference type="NCBI Taxonomy" id="1216348"/>
    <lineage>
        <taxon>Eukaryota</taxon>
        <taxon>Fungi</taxon>
        <taxon>Dikarya</taxon>
        <taxon>Ascomycota</taxon>
        <taxon>Pezizomycotina</taxon>
        <taxon>Sordariomycetes</taxon>
        <taxon>Hypocreomycetidae</taxon>
        <taxon>Glomerellales</taxon>
        <taxon>Glomerellaceae</taxon>
        <taxon>Colletotrichum</taxon>
        <taxon>Colletotrichum graminicola species complex</taxon>
    </lineage>
</organism>
<evidence type="ECO:0000256" key="1">
    <source>
        <dbReference type="ARBA" id="ARBA00004141"/>
    </source>
</evidence>
<accession>A0AAD9HE52</accession>
<dbReference type="Proteomes" id="UP001232148">
    <property type="component" value="Unassembled WGS sequence"/>
</dbReference>
<evidence type="ECO:0000256" key="5">
    <source>
        <dbReference type="SAM" id="MobiDB-lite"/>
    </source>
</evidence>
<feature type="transmembrane region" description="Helical" evidence="6">
    <location>
        <begin position="229"/>
        <end position="247"/>
    </location>
</feature>
<dbReference type="EMBL" id="MU842915">
    <property type="protein sequence ID" value="KAK2026409.1"/>
    <property type="molecule type" value="Genomic_DNA"/>
</dbReference>
<comment type="caution">
    <text evidence="7">The sequence shown here is derived from an EMBL/GenBank/DDBJ whole genome shotgun (WGS) entry which is preliminary data.</text>
</comment>
<keyword evidence="3 6" id="KW-1133">Transmembrane helix</keyword>
<evidence type="ECO:0000256" key="6">
    <source>
        <dbReference type="SAM" id="Phobius"/>
    </source>
</evidence>
<proteinExistence type="predicted"/>
<dbReference type="Pfam" id="PF13520">
    <property type="entry name" value="AA_permease_2"/>
    <property type="match status" value="1"/>
</dbReference>
<name>A0AAD9HE52_9PEZI</name>
<comment type="subcellular location">
    <subcellularLocation>
        <location evidence="1">Membrane</location>
        <topology evidence="1">Multi-pass membrane protein</topology>
    </subcellularLocation>
</comment>
<dbReference type="InterPro" id="IPR050598">
    <property type="entry name" value="AminoAcid_Transporter"/>
</dbReference>